<evidence type="ECO:0000313" key="1">
    <source>
        <dbReference type="EMBL" id="ELQ73798.1"/>
    </source>
</evidence>
<reference evidence="1 2" key="1">
    <citation type="journal article" date="2012" name="PLoS Pathog.">
        <title>The genome of the obligate intracellular parasite Trachipleistophora hominis: new insights into microsporidian genome dynamics and reductive evolution.</title>
        <authorList>
            <person name="Heinz E."/>
            <person name="Williams T.A."/>
            <person name="Nakjang S."/>
            <person name="Noel C.J."/>
            <person name="Swan D.C."/>
            <person name="Goldberg A.V."/>
            <person name="Harris S.R."/>
            <person name="Weinmaier T."/>
            <person name="Markert S."/>
            <person name="Becher D."/>
            <person name="Bernhardt J."/>
            <person name="Dagan T."/>
            <person name="Hacker C."/>
            <person name="Lucocq J.M."/>
            <person name="Schweder T."/>
            <person name="Rattei T."/>
            <person name="Hall N."/>
            <person name="Hirt R.P."/>
            <person name="Embley T.M."/>
        </authorList>
    </citation>
    <scope>NUCLEOTIDE SEQUENCE [LARGE SCALE GENOMIC DNA]</scope>
</reference>
<protein>
    <submittedName>
        <fullName evidence="1">Putative LRR containing protein</fullName>
    </submittedName>
</protein>
<dbReference type="AlphaFoldDB" id="L7JQR6"/>
<accession>L7JQR6</accession>
<gene>
    <name evidence="1" type="ORF">THOM_3277</name>
</gene>
<dbReference type="HOGENOM" id="CLU_012976_0_0_1"/>
<dbReference type="Proteomes" id="UP000011185">
    <property type="component" value="Unassembled WGS sequence"/>
</dbReference>
<name>L7JQR6_TRAHO</name>
<organism evidence="1 2">
    <name type="scientific">Trachipleistophora hominis</name>
    <name type="common">Microsporidian parasite</name>
    <dbReference type="NCBI Taxonomy" id="72359"/>
    <lineage>
        <taxon>Eukaryota</taxon>
        <taxon>Fungi</taxon>
        <taxon>Fungi incertae sedis</taxon>
        <taxon>Microsporidia</taxon>
        <taxon>Pleistophoridae</taxon>
        <taxon>Trachipleistophora</taxon>
    </lineage>
</organism>
<dbReference type="VEuPathDB" id="MicrosporidiaDB:THOM_3277"/>
<keyword evidence="2" id="KW-1185">Reference proteome</keyword>
<evidence type="ECO:0000313" key="2">
    <source>
        <dbReference type="Proteomes" id="UP000011185"/>
    </source>
</evidence>
<dbReference type="EMBL" id="JH994105">
    <property type="protein sequence ID" value="ELQ73798.1"/>
    <property type="molecule type" value="Genomic_DNA"/>
</dbReference>
<proteinExistence type="predicted"/>
<dbReference type="InParanoid" id="L7JQR6"/>
<sequence>MIMALMLTELYNYVNMCLKYIFLFENEHGSAYEDFLISEHPEDLQMPGLWRTPEILETMQSLSYEIENGCKAHREWEENQICLDRIHYHSHIIGIKRIIYQTHRDVIENNPNTRFKVIKVPISFALRYKTIKLSPYYINDCTTSEICILLKYFVLFSEKVMIQLAKTLCKYLMNEKKLIQEIKMYRDSFCGVQPTSSIINILTPVFGTEETIAQFKRLVRSCIVFNIIDGCFGIKLYGQSQQMNQSNFLIANQDGFALAFFCDKLELCSKWLINNKDKLDTVFSDNMISSPYSVIIKDPVSVDEHANIADTPEKLLNIISTSKFLTGKNVRELTLELSNIHAKVNMLCLKSVNASITVSCMRFSFEFLTSIPSFIKIRIDISNQFNIESLSAIPKNVVHISCEKIRLEHNMEIPDHVESVHIKFSSCDPDKTLVLSKNCNSVIINGMIGTVIFPSVMKCKTKSGKAFEALCFKFETNGTKKQKIMSLSAAVIYTTINIDKEMEMVIFNNVKVEEGSTIVFNDNCKQLKIVKSNGFFDLRPYIGIEHYFDISSVIKILPEKKSFLNLLSIQLHSFHFTQTVKLSNIYESVELKYISAIEGTEIILNKACKKLEIDECKGIINIQEVEYLESLYINFSGDEKDNIEFIGSIRVNQIHITNIFWGICSITSILTNFKDIQCIEFEDISIFMFLYDQSDIYDSLIRHITSKEENGDSSDLLSRLLAVIDRDSDKFIYEAYDLIINFLLKSLIDKGVMDNISKLELGCCIIDTDNCKLLKKLTNLKTLRIRTKKITNQFFYNLPPNLVLLDITDLADNEAKDIEQYVIKPSTIVQQNKTIKILSVKADFIYNVRCLSAMMPSLEILVVQYSPLATDYYPTQKSRIKIRELFIKSGGLHRAPIEMEMIILFIKKLELYIDFESLEYVE</sequence>